<keyword evidence="3 7" id="KW-0805">Transcription regulation</keyword>
<dbReference type="PIRSF" id="PIRSF006092">
    <property type="entry name" value="GreA_GreB"/>
    <property type="match status" value="1"/>
</dbReference>
<dbReference type="InterPro" id="IPR001437">
    <property type="entry name" value="Tscrpt_elong_fac_GreA/B_C"/>
</dbReference>
<dbReference type="PROSITE" id="PS00829">
    <property type="entry name" value="GREAB_1"/>
    <property type="match status" value="1"/>
</dbReference>
<comment type="function">
    <text evidence="7">Necessary for efficient RNA polymerase transcription elongation past template-encoded arresting sites. The arresting sites in DNA have the property of trapping a certain fraction of elongating RNA polymerases that pass through, resulting in locked ternary complexes. Cleavage of the nascent transcript by cleavage factors such as GreA or GreB allows the resumption of elongation from the new 3'terminus. GreA releases sequences of 2 to 3 nucleotides.</text>
</comment>
<sequence length="157" mass="17538">MAEDIRNLITPEGLERFQQELTELQAERHVVCGIVSWAAGNGDRSENGDYIYNKQRLRQIDRRSSWLGRRLENATVVRPEQQSATGKVRFGSTVTYIDEDDRSHKVRIVGYDEADMARGEISIGAPVARALMGKAAGDGVEVETPEGVKYLDIEDVT</sequence>
<dbReference type="PANTHER" id="PTHR30437:SF6">
    <property type="entry name" value="TRANSCRIPTION ELONGATION FACTOR GREB"/>
    <property type="match status" value="1"/>
</dbReference>
<comment type="caution">
    <text evidence="10">The sequence shown here is derived from an EMBL/GenBank/DDBJ whole genome shotgun (WGS) entry which is preliminary data.</text>
</comment>
<gene>
    <name evidence="7" type="primary">greA</name>
    <name evidence="10" type="ORF">HBA54_23850</name>
</gene>
<evidence type="ECO:0000256" key="7">
    <source>
        <dbReference type="HAMAP-Rule" id="MF_00105"/>
    </source>
</evidence>
<feature type="domain" description="Transcription elongation factor GreA/GreB N-terminal" evidence="9">
    <location>
        <begin position="8"/>
        <end position="76"/>
    </location>
</feature>
<evidence type="ECO:0000259" key="8">
    <source>
        <dbReference type="Pfam" id="PF01272"/>
    </source>
</evidence>
<dbReference type="SUPFAM" id="SSF46557">
    <property type="entry name" value="GreA transcript cleavage protein, N-terminal domain"/>
    <property type="match status" value="1"/>
</dbReference>
<dbReference type="InterPro" id="IPR036805">
    <property type="entry name" value="Tscrpt_elong_fac_GreA/B_N_sf"/>
</dbReference>
<dbReference type="SUPFAM" id="SSF54534">
    <property type="entry name" value="FKBP-like"/>
    <property type="match status" value="1"/>
</dbReference>
<dbReference type="HAMAP" id="MF_00105">
    <property type="entry name" value="GreA_GreB"/>
    <property type="match status" value="1"/>
</dbReference>
<keyword evidence="5 7" id="KW-0804">Transcription</keyword>
<dbReference type="Gene3D" id="3.10.50.30">
    <property type="entry name" value="Transcription elongation factor, GreA/GreB, C-terminal domain"/>
    <property type="match status" value="1"/>
</dbReference>
<dbReference type="Pfam" id="PF03449">
    <property type="entry name" value="GreA_GreB_N"/>
    <property type="match status" value="1"/>
</dbReference>
<dbReference type="GO" id="GO:0006354">
    <property type="term" value="P:DNA-templated transcription elongation"/>
    <property type="evidence" value="ECO:0007669"/>
    <property type="project" value="TreeGrafter"/>
</dbReference>
<dbReference type="InterPro" id="IPR023459">
    <property type="entry name" value="Tscrpt_elong_fac_GreA/B_fam"/>
</dbReference>
<comment type="similarity">
    <text evidence="1 7">Belongs to the GreA/GreB family.</text>
</comment>
<dbReference type="FunFam" id="1.10.287.180:FF:000001">
    <property type="entry name" value="Transcription elongation factor GreA"/>
    <property type="match status" value="1"/>
</dbReference>
<dbReference type="Gene3D" id="1.10.287.180">
    <property type="entry name" value="Transcription elongation factor, GreA/GreB, N-terminal domain"/>
    <property type="match status" value="1"/>
</dbReference>
<dbReference type="Proteomes" id="UP000761264">
    <property type="component" value="Unassembled WGS sequence"/>
</dbReference>
<dbReference type="EMBL" id="JAAQPH010000024">
    <property type="protein sequence ID" value="NIA71630.1"/>
    <property type="molecule type" value="Genomic_DNA"/>
</dbReference>
<dbReference type="PANTHER" id="PTHR30437">
    <property type="entry name" value="TRANSCRIPTION ELONGATION FACTOR GREA"/>
    <property type="match status" value="1"/>
</dbReference>
<keyword evidence="11" id="KW-1185">Reference proteome</keyword>
<reference evidence="10" key="1">
    <citation type="submission" date="2020-03" db="EMBL/GenBank/DDBJ databases">
        <title>Genome of Pelagibius litoralis DSM 21314T.</title>
        <authorList>
            <person name="Wang G."/>
        </authorList>
    </citation>
    <scope>NUCLEOTIDE SEQUENCE</scope>
    <source>
        <strain evidence="10">DSM 21314</strain>
    </source>
</reference>
<dbReference type="GO" id="GO:0003677">
    <property type="term" value="F:DNA binding"/>
    <property type="evidence" value="ECO:0007669"/>
    <property type="project" value="UniProtKB-UniRule"/>
</dbReference>
<dbReference type="InterPro" id="IPR018151">
    <property type="entry name" value="TF_GreA/GreB_CS"/>
</dbReference>
<evidence type="ECO:0000256" key="2">
    <source>
        <dbReference type="ARBA" id="ARBA00013729"/>
    </source>
</evidence>
<evidence type="ECO:0000256" key="3">
    <source>
        <dbReference type="ARBA" id="ARBA00023015"/>
    </source>
</evidence>
<dbReference type="AlphaFoldDB" id="A0A967F209"/>
<evidence type="ECO:0000259" key="9">
    <source>
        <dbReference type="Pfam" id="PF03449"/>
    </source>
</evidence>
<dbReference type="InterPro" id="IPR028624">
    <property type="entry name" value="Tscrpt_elong_fac_GreA/B"/>
</dbReference>
<dbReference type="GO" id="GO:0003746">
    <property type="term" value="F:translation elongation factor activity"/>
    <property type="evidence" value="ECO:0007669"/>
    <property type="project" value="UniProtKB-KW"/>
</dbReference>
<evidence type="ECO:0000313" key="11">
    <source>
        <dbReference type="Proteomes" id="UP000761264"/>
    </source>
</evidence>
<dbReference type="FunFam" id="3.10.50.30:FF:000001">
    <property type="entry name" value="Transcription elongation factor GreA"/>
    <property type="match status" value="1"/>
</dbReference>
<name>A0A967F209_9PROT</name>
<dbReference type="Pfam" id="PF01272">
    <property type="entry name" value="GreA_GreB"/>
    <property type="match status" value="1"/>
</dbReference>
<dbReference type="RefSeq" id="WP_167229471.1">
    <property type="nucleotide sequence ID" value="NZ_JAAQPH010000024.1"/>
</dbReference>
<protein>
    <recommendedName>
        <fullName evidence="2 7">Transcription elongation factor GreA</fullName>
    </recommendedName>
    <alternativeName>
        <fullName evidence="6 7">Transcript cleavage factor GreA</fullName>
    </alternativeName>
</protein>
<evidence type="ECO:0000256" key="1">
    <source>
        <dbReference type="ARBA" id="ARBA00008213"/>
    </source>
</evidence>
<feature type="domain" description="Transcription elongation factor GreA/GreB C-terminal" evidence="8">
    <location>
        <begin position="85"/>
        <end position="156"/>
    </location>
</feature>
<accession>A0A967F209</accession>
<dbReference type="GO" id="GO:0032784">
    <property type="term" value="P:regulation of DNA-templated transcription elongation"/>
    <property type="evidence" value="ECO:0007669"/>
    <property type="project" value="UniProtKB-UniRule"/>
</dbReference>
<keyword evidence="10" id="KW-0251">Elongation factor</keyword>
<evidence type="ECO:0000256" key="5">
    <source>
        <dbReference type="ARBA" id="ARBA00023163"/>
    </source>
</evidence>
<dbReference type="InterPro" id="IPR022691">
    <property type="entry name" value="Tscrpt_elong_fac_GreA/B_N"/>
</dbReference>
<evidence type="ECO:0000256" key="6">
    <source>
        <dbReference type="ARBA" id="ARBA00030776"/>
    </source>
</evidence>
<evidence type="ECO:0000313" key="10">
    <source>
        <dbReference type="EMBL" id="NIA71630.1"/>
    </source>
</evidence>
<keyword evidence="4 7" id="KW-0238">DNA-binding</keyword>
<organism evidence="10 11">
    <name type="scientific">Pelagibius litoralis</name>
    <dbReference type="NCBI Taxonomy" id="374515"/>
    <lineage>
        <taxon>Bacteria</taxon>
        <taxon>Pseudomonadati</taxon>
        <taxon>Pseudomonadota</taxon>
        <taxon>Alphaproteobacteria</taxon>
        <taxon>Rhodospirillales</taxon>
        <taxon>Rhodovibrionaceae</taxon>
        <taxon>Pelagibius</taxon>
    </lineage>
</organism>
<dbReference type="GO" id="GO:0070063">
    <property type="term" value="F:RNA polymerase binding"/>
    <property type="evidence" value="ECO:0007669"/>
    <property type="project" value="InterPro"/>
</dbReference>
<evidence type="ECO:0000256" key="4">
    <source>
        <dbReference type="ARBA" id="ARBA00023125"/>
    </source>
</evidence>
<keyword evidence="10" id="KW-0648">Protein biosynthesis</keyword>
<dbReference type="InterPro" id="IPR036953">
    <property type="entry name" value="GreA/GreB_C_sf"/>
</dbReference>
<proteinExistence type="inferred from homology"/>